<gene>
    <name evidence="6" type="ORF">BBK36DRAFT_21083</name>
</gene>
<dbReference type="Gene3D" id="1.20.120.550">
    <property type="entry name" value="Membrane associated eicosanoid/glutathione metabolism-like domain"/>
    <property type="match status" value="1"/>
</dbReference>
<dbReference type="InterPro" id="IPR023352">
    <property type="entry name" value="MAPEG-like_dom_sf"/>
</dbReference>
<evidence type="ECO:0000256" key="4">
    <source>
        <dbReference type="ARBA" id="ARBA00023136"/>
    </source>
</evidence>
<dbReference type="Pfam" id="PF01124">
    <property type="entry name" value="MAPEG"/>
    <property type="match status" value="1"/>
</dbReference>
<dbReference type="PANTHER" id="PTHR35371:SF1">
    <property type="entry name" value="BLR7753 PROTEIN"/>
    <property type="match status" value="1"/>
</dbReference>
<evidence type="ECO:0000256" key="3">
    <source>
        <dbReference type="ARBA" id="ARBA00022989"/>
    </source>
</evidence>
<feature type="transmembrane region" description="Helical" evidence="5">
    <location>
        <begin position="98"/>
        <end position="121"/>
    </location>
</feature>
<accession>A0A2T4B7H1</accession>
<name>A0A2T4B7H1_9HYPO</name>
<protein>
    <recommendedName>
        <fullName evidence="8">Membrane-associated proteins in eicosanoid and glutathione metabolism</fullName>
    </recommendedName>
</protein>
<dbReference type="RefSeq" id="XP_024748603.1">
    <property type="nucleotide sequence ID" value="XM_024897910.1"/>
</dbReference>
<keyword evidence="7" id="KW-1185">Reference proteome</keyword>
<dbReference type="SUPFAM" id="SSF161084">
    <property type="entry name" value="MAPEG domain-like"/>
    <property type="match status" value="1"/>
</dbReference>
<dbReference type="GeneID" id="36606028"/>
<feature type="transmembrane region" description="Helical" evidence="5">
    <location>
        <begin position="12"/>
        <end position="32"/>
    </location>
</feature>
<dbReference type="InterPro" id="IPR001129">
    <property type="entry name" value="Membr-assoc_MAPEG"/>
</dbReference>
<reference evidence="7" key="1">
    <citation type="submission" date="2016-07" db="EMBL/GenBank/DDBJ databases">
        <title>Multiple horizontal gene transfer events from other fungi enriched the ability of initially mycotrophic Trichoderma (Ascomycota) to feed on dead plant biomass.</title>
        <authorList>
            <consortium name="DOE Joint Genome Institute"/>
            <person name="Atanasova L."/>
            <person name="Chenthamara K."/>
            <person name="Zhang J."/>
            <person name="Grujic M."/>
            <person name="Henrissat B."/>
            <person name="Kuo A."/>
            <person name="Aerts A."/>
            <person name="Salamov A."/>
            <person name="Lipzen A."/>
            <person name="Labutti K."/>
            <person name="Barry K."/>
            <person name="Miao Y."/>
            <person name="Rahimi M.J."/>
            <person name="Shen Q."/>
            <person name="Grigoriev I.V."/>
            <person name="Kubicek C.P."/>
            <person name="Druzhinina I.S."/>
        </authorList>
    </citation>
    <scope>NUCLEOTIDE SEQUENCE [LARGE SCALE GENOMIC DNA]</scope>
    <source>
        <strain evidence="7">TUCIM 6016</strain>
    </source>
</reference>
<proteinExistence type="predicted"/>
<dbReference type="GO" id="GO:0016020">
    <property type="term" value="C:membrane"/>
    <property type="evidence" value="ECO:0007669"/>
    <property type="project" value="UniProtKB-SubCell"/>
</dbReference>
<evidence type="ECO:0000256" key="1">
    <source>
        <dbReference type="ARBA" id="ARBA00004370"/>
    </source>
</evidence>
<dbReference type="OrthoDB" id="2122304at2759"/>
<evidence type="ECO:0000313" key="7">
    <source>
        <dbReference type="Proteomes" id="UP000241546"/>
    </source>
</evidence>
<sequence>MSFISGLDLTRNYSLFTVPVAWVICMLPGTWATSVAGSSYDLANPRQYLTTLSSDNKIDKARLQRLMRAQSAMENGFETLGLYAASVAAANHARVDPWWLNVLTVGYLASRVAYIYAYIVLCQNRKLAPVRSGIWAVGAGAITALYVMAGWNLM</sequence>
<dbReference type="AlphaFoldDB" id="A0A2T4B7H1"/>
<keyword evidence="4 5" id="KW-0472">Membrane</keyword>
<comment type="subcellular location">
    <subcellularLocation>
        <location evidence="1">Membrane</location>
    </subcellularLocation>
</comment>
<dbReference type="Proteomes" id="UP000241546">
    <property type="component" value="Unassembled WGS sequence"/>
</dbReference>
<dbReference type="EMBL" id="KZ680215">
    <property type="protein sequence ID" value="PTB65283.1"/>
    <property type="molecule type" value="Genomic_DNA"/>
</dbReference>
<keyword evidence="2 5" id="KW-0812">Transmembrane</keyword>
<dbReference type="PANTHER" id="PTHR35371">
    <property type="entry name" value="INNER MEMBRANE PROTEIN"/>
    <property type="match status" value="1"/>
</dbReference>
<evidence type="ECO:0000256" key="5">
    <source>
        <dbReference type="SAM" id="Phobius"/>
    </source>
</evidence>
<evidence type="ECO:0008006" key="8">
    <source>
        <dbReference type="Google" id="ProtNLM"/>
    </source>
</evidence>
<evidence type="ECO:0000313" key="6">
    <source>
        <dbReference type="EMBL" id="PTB65283.1"/>
    </source>
</evidence>
<feature type="transmembrane region" description="Helical" evidence="5">
    <location>
        <begin position="133"/>
        <end position="153"/>
    </location>
</feature>
<evidence type="ECO:0000256" key="2">
    <source>
        <dbReference type="ARBA" id="ARBA00022692"/>
    </source>
</evidence>
<organism evidence="6 7">
    <name type="scientific">Trichoderma citrinoviride</name>
    <dbReference type="NCBI Taxonomy" id="58853"/>
    <lineage>
        <taxon>Eukaryota</taxon>
        <taxon>Fungi</taxon>
        <taxon>Dikarya</taxon>
        <taxon>Ascomycota</taxon>
        <taxon>Pezizomycotina</taxon>
        <taxon>Sordariomycetes</taxon>
        <taxon>Hypocreomycetidae</taxon>
        <taxon>Hypocreales</taxon>
        <taxon>Hypocreaceae</taxon>
        <taxon>Trichoderma</taxon>
    </lineage>
</organism>
<keyword evidence="3 5" id="KW-1133">Transmembrane helix</keyword>